<dbReference type="SUPFAM" id="SSF100879">
    <property type="entry name" value="Lesion bypass DNA polymerase (Y-family), little finger domain"/>
    <property type="match status" value="1"/>
</dbReference>
<dbReference type="Proteomes" id="UP000239590">
    <property type="component" value="Unassembled WGS sequence"/>
</dbReference>
<dbReference type="Gene3D" id="3.40.1170.60">
    <property type="match status" value="1"/>
</dbReference>
<keyword evidence="3" id="KW-0741">SOS mutagenesis</keyword>
<dbReference type="Pfam" id="PF00817">
    <property type="entry name" value="IMS"/>
    <property type="match status" value="1"/>
</dbReference>
<dbReference type="Pfam" id="PF13438">
    <property type="entry name" value="DUF4113"/>
    <property type="match status" value="1"/>
</dbReference>
<dbReference type="PROSITE" id="PS50173">
    <property type="entry name" value="UMUC"/>
    <property type="match status" value="1"/>
</dbReference>
<dbReference type="InterPro" id="IPR025188">
    <property type="entry name" value="DUF4113"/>
</dbReference>
<dbReference type="PANTHER" id="PTHR11076">
    <property type="entry name" value="DNA REPAIR POLYMERASE UMUC / TRANSFERASE FAMILY MEMBER"/>
    <property type="match status" value="1"/>
</dbReference>
<dbReference type="GO" id="GO:0005829">
    <property type="term" value="C:cytosol"/>
    <property type="evidence" value="ECO:0007669"/>
    <property type="project" value="TreeGrafter"/>
</dbReference>
<feature type="domain" description="UmuC" evidence="6">
    <location>
        <begin position="2"/>
        <end position="188"/>
    </location>
</feature>
<dbReference type="Gene3D" id="3.30.1490.100">
    <property type="entry name" value="DNA polymerase, Y-family, little finger domain"/>
    <property type="match status" value="1"/>
</dbReference>
<sequence length="422" mass="47889">MFGIIDCNNFYASCQRAFDPSLEGKPIVVLSNNDGCVIARSNEAKALGIEMGTPAFQIATYTKSVGVQAFSSNYTLYGDMSDRVVAAIASMVDRYEVYSIDECFVDLSGYEHYTKDIYEYAWMIKERIRRWTGIPVSIGIATTKTLAKVANRRAKKNPAYGGLYMIQSKTEIERALDGFDIGDLWGIGRQYVRKLKEFGCKDALHFAQQSEAWVAKNMTVQGLRLLKELNGQPCYDLELIPDRKKAICTARSFGELTQSKDVVREALANYAANCAKKLRKEGSIANLMTIFLHTNQYREQDRQYYGHKTIHLPKATSFTPDLIHSAHQVLDMLWQDGLNFKKVGCIVSGLQPEEHRQAQLFTDIDWEKEQKAMRALDTVNGWYGKDTVKVAAQGFGRKWKMLQERLSPCYTTRWSDLITAKC</sequence>
<evidence type="ECO:0000256" key="3">
    <source>
        <dbReference type="ARBA" id="ARBA00023199"/>
    </source>
</evidence>
<dbReference type="InterPro" id="IPR001126">
    <property type="entry name" value="UmuC"/>
</dbReference>
<dbReference type="RefSeq" id="WP_104712158.1">
    <property type="nucleotide sequence ID" value="NZ_PTRA01000001.1"/>
</dbReference>
<keyword evidence="8" id="KW-1185">Reference proteome</keyword>
<proteinExistence type="inferred from homology"/>
<protein>
    <submittedName>
        <fullName evidence="7">SOS mutagenesis and repair protein UmuC</fullName>
    </submittedName>
</protein>
<dbReference type="EMBL" id="PTRA01000001">
    <property type="protein sequence ID" value="PQA60170.1"/>
    <property type="molecule type" value="Genomic_DNA"/>
</dbReference>
<keyword evidence="2" id="KW-0227">DNA damage</keyword>
<accession>A0A2S7IRF8</accession>
<dbReference type="InterPro" id="IPR036775">
    <property type="entry name" value="DNA_pol_Y-fam_lit_finger_sf"/>
</dbReference>
<dbReference type="InterPro" id="IPR017961">
    <property type="entry name" value="DNA_pol_Y-fam_little_finger"/>
</dbReference>
<dbReference type="GO" id="GO:0003684">
    <property type="term" value="F:damaged DNA binding"/>
    <property type="evidence" value="ECO:0007669"/>
    <property type="project" value="InterPro"/>
</dbReference>
<evidence type="ECO:0000256" key="5">
    <source>
        <dbReference type="ARBA" id="ARBA00023236"/>
    </source>
</evidence>
<comment type="similarity">
    <text evidence="1">Belongs to the DNA polymerase type-Y family.</text>
</comment>
<evidence type="ECO:0000313" key="8">
    <source>
        <dbReference type="Proteomes" id="UP000239590"/>
    </source>
</evidence>
<evidence type="ECO:0000256" key="4">
    <source>
        <dbReference type="ARBA" id="ARBA00023204"/>
    </source>
</evidence>
<comment type="caution">
    <text evidence="7">The sequence shown here is derived from an EMBL/GenBank/DDBJ whole genome shotgun (WGS) entry which is preliminary data.</text>
</comment>
<keyword evidence="5" id="KW-0742">SOS response</keyword>
<organism evidence="7 8">
    <name type="scientific">Siphonobacter curvatus</name>
    <dbReference type="NCBI Taxonomy" id="2094562"/>
    <lineage>
        <taxon>Bacteria</taxon>
        <taxon>Pseudomonadati</taxon>
        <taxon>Bacteroidota</taxon>
        <taxon>Cytophagia</taxon>
        <taxon>Cytophagales</taxon>
        <taxon>Cytophagaceae</taxon>
        <taxon>Siphonobacter</taxon>
    </lineage>
</organism>
<dbReference type="CDD" id="cd01700">
    <property type="entry name" value="PolY_Pol_V_umuC"/>
    <property type="match status" value="1"/>
</dbReference>
<name>A0A2S7IRF8_9BACT</name>
<dbReference type="InterPro" id="IPR043128">
    <property type="entry name" value="Rev_trsase/Diguanyl_cyclase"/>
</dbReference>
<evidence type="ECO:0000256" key="1">
    <source>
        <dbReference type="ARBA" id="ARBA00010945"/>
    </source>
</evidence>
<dbReference type="PANTHER" id="PTHR11076:SF34">
    <property type="entry name" value="PROTEIN UMUC"/>
    <property type="match status" value="1"/>
</dbReference>
<dbReference type="GO" id="GO:0003887">
    <property type="term" value="F:DNA-directed DNA polymerase activity"/>
    <property type="evidence" value="ECO:0007669"/>
    <property type="project" value="TreeGrafter"/>
</dbReference>
<dbReference type="OrthoDB" id="9808813at2"/>
<dbReference type="Pfam" id="PF11799">
    <property type="entry name" value="IMS_C"/>
    <property type="match status" value="1"/>
</dbReference>
<reference evidence="8" key="1">
    <citation type="submission" date="2018-02" db="EMBL/GenBank/DDBJ databases">
        <title>Genome sequencing of Solimonas sp. HR-BB.</title>
        <authorList>
            <person name="Lee Y."/>
            <person name="Jeon C.O."/>
        </authorList>
    </citation>
    <scope>NUCLEOTIDE SEQUENCE [LARGE SCALE GENOMIC DNA]</scope>
    <source>
        <strain evidence="8">HR-U</strain>
    </source>
</reference>
<dbReference type="InterPro" id="IPR050116">
    <property type="entry name" value="DNA_polymerase-Y"/>
</dbReference>
<dbReference type="AlphaFoldDB" id="A0A2S7IRF8"/>
<dbReference type="GO" id="GO:0006281">
    <property type="term" value="P:DNA repair"/>
    <property type="evidence" value="ECO:0007669"/>
    <property type="project" value="UniProtKB-KW"/>
</dbReference>
<dbReference type="InterPro" id="IPR043502">
    <property type="entry name" value="DNA/RNA_pol_sf"/>
</dbReference>
<dbReference type="SUPFAM" id="SSF56672">
    <property type="entry name" value="DNA/RNA polymerases"/>
    <property type="match status" value="1"/>
</dbReference>
<evidence type="ECO:0000313" key="7">
    <source>
        <dbReference type="EMBL" id="PQA60170.1"/>
    </source>
</evidence>
<evidence type="ECO:0000256" key="2">
    <source>
        <dbReference type="ARBA" id="ARBA00022763"/>
    </source>
</evidence>
<dbReference type="Gene3D" id="3.30.70.270">
    <property type="match status" value="1"/>
</dbReference>
<keyword evidence="4" id="KW-0234">DNA repair</keyword>
<dbReference type="GO" id="GO:0009432">
    <property type="term" value="P:SOS response"/>
    <property type="evidence" value="ECO:0007669"/>
    <property type="project" value="UniProtKB-KW"/>
</dbReference>
<dbReference type="GO" id="GO:0042276">
    <property type="term" value="P:error-prone translesion synthesis"/>
    <property type="evidence" value="ECO:0007669"/>
    <property type="project" value="TreeGrafter"/>
</dbReference>
<evidence type="ECO:0000259" key="6">
    <source>
        <dbReference type="PROSITE" id="PS50173"/>
    </source>
</evidence>
<gene>
    <name evidence="7" type="ORF">C5O19_11285</name>
</gene>